<evidence type="ECO:0000313" key="2">
    <source>
        <dbReference type="EMBL" id="EDW82430.1"/>
    </source>
</evidence>
<organism evidence="2 3">
    <name type="scientific">Drosophila willistoni</name>
    <name type="common">Fruit fly</name>
    <dbReference type="NCBI Taxonomy" id="7260"/>
    <lineage>
        <taxon>Eukaryota</taxon>
        <taxon>Metazoa</taxon>
        <taxon>Ecdysozoa</taxon>
        <taxon>Arthropoda</taxon>
        <taxon>Hexapoda</taxon>
        <taxon>Insecta</taxon>
        <taxon>Pterygota</taxon>
        <taxon>Neoptera</taxon>
        <taxon>Endopterygota</taxon>
        <taxon>Diptera</taxon>
        <taxon>Brachycera</taxon>
        <taxon>Muscomorpha</taxon>
        <taxon>Ephydroidea</taxon>
        <taxon>Drosophilidae</taxon>
        <taxon>Drosophila</taxon>
        <taxon>Sophophora</taxon>
    </lineage>
</organism>
<sequence>MSLCFIVVASLLTIPGNTLALPSPPVQLEQHMNNAYGPAIHISSGVLQLAPPDEQTQLLLMPSLYPTPPHPIWSQIYLDNLPTSPILPTRESQHISISDNVDFPSRHVNLNELKLTLAQHQLDQLKPHSHGR</sequence>
<dbReference type="OMA" id="MNNAYGP"/>
<dbReference type="InParanoid" id="B4NC71"/>
<dbReference type="Proteomes" id="UP000007798">
    <property type="component" value="Unassembled WGS sequence"/>
</dbReference>
<dbReference type="OrthoDB" id="7866957at2759"/>
<keyword evidence="3" id="KW-1185">Reference proteome</keyword>
<keyword evidence="1" id="KW-0732">Signal</keyword>
<dbReference type="EMBL" id="CH964239">
    <property type="protein sequence ID" value="EDW82430.1"/>
    <property type="molecule type" value="Genomic_DNA"/>
</dbReference>
<feature type="chain" id="PRO_5002819596" evidence="1">
    <location>
        <begin position="21"/>
        <end position="132"/>
    </location>
</feature>
<protein>
    <submittedName>
        <fullName evidence="2">Uncharacterized protein</fullName>
    </submittedName>
</protein>
<feature type="signal peptide" evidence="1">
    <location>
        <begin position="1"/>
        <end position="20"/>
    </location>
</feature>
<dbReference type="PhylomeDB" id="B4NC71"/>
<dbReference type="AlphaFoldDB" id="B4NC71"/>
<proteinExistence type="predicted"/>
<evidence type="ECO:0000313" key="3">
    <source>
        <dbReference type="Proteomes" id="UP000007798"/>
    </source>
</evidence>
<gene>
    <name evidence="2" type="primary">Dwil\GK25135</name>
    <name evidence="2" type="ORF">Dwil_GK25135</name>
</gene>
<accession>B4NC71</accession>
<evidence type="ECO:0000256" key="1">
    <source>
        <dbReference type="SAM" id="SignalP"/>
    </source>
</evidence>
<dbReference type="HOGENOM" id="CLU_135828_0_0_1"/>
<dbReference type="KEGG" id="dwi:6648501"/>
<reference evidence="2 3" key="1">
    <citation type="journal article" date="2007" name="Nature">
        <title>Evolution of genes and genomes on the Drosophila phylogeny.</title>
        <authorList>
            <consortium name="Drosophila 12 Genomes Consortium"/>
            <person name="Clark A.G."/>
            <person name="Eisen M.B."/>
            <person name="Smith D.R."/>
            <person name="Bergman C.M."/>
            <person name="Oliver B."/>
            <person name="Markow T.A."/>
            <person name="Kaufman T.C."/>
            <person name="Kellis M."/>
            <person name="Gelbart W."/>
            <person name="Iyer V.N."/>
            <person name="Pollard D.A."/>
            <person name="Sackton T.B."/>
            <person name="Larracuente A.M."/>
            <person name="Singh N.D."/>
            <person name="Abad J.P."/>
            <person name="Abt D.N."/>
            <person name="Adryan B."/>
            <person name="Aguade M."/>
            <person name="Akashi H."/>
            <person name="Anderson W.W."/>
            <person name="Aquadro C.F."/>
            <person name="Ardell D.H."/>
            <person name="Arguello R."/>
            <person name="Artieri C.G."/>
            <person name="Barbash D.A."/>
            <person name="Barker D."/>
            <person name="Barsanti P."/>
            <person name="Batterham P."/>
            <person name="Batzoglou S."/>
            <person name="Begun D."/>
            <person name="Bhutkar A."/>
            <person name="Blanco E."/>
            <person name="Bosak S.A."/>
            <person name="Bradley R.K."/>
            <person name="Brand A.D."/>
            <person name="Brent M.R."/>
            <person name="Brooks A.N."/>
            <person name="Brown R.H."/>
            <person name="Butlin R.K."/>
            <person name="Caggese C."/>
            <person name="Calvi B.R."/>
            <person name="Bernardo de Carvalho A."/>
            <person name="Caspi A."/>
            <person name="Castrezana S."/>
            <person name="Celniker S.E."/>
            <person name="Chang J.L."/>
            <person name="Chapple C."/>
            <person name="Chatterji S."/>
            <person name="Chinwalla A."/>
            <person name="Civetta A."/>
            <person name="Clifton S.W."/>
            <person name="Comeron J.M."/>
            <person name="Costello J.C."/>
            <person name="Coyne J.A."/>
            <person name="Daub J."/>
            <person name="David R.G."/>
            <person name="Delcher A.L."/>
            <person name="Delehaunty K."/>
            <person name="Do C.B."/>
            <person name="Ebling H."/>
            <person name="Edwards K."/>
            <person name="Eickbush T."/>
            <person name="Evans J.D."/>
            <person name="Filipski A."/>
            <person name="Findeiss S."/>
            <person name="Freyhult E."/>
            <person name="Fulton L."/>
            <person name="Fulton R."/>
            <person name="Garcia A.C."/>
            <person name="Gardiner A."/>
            <person name="Garfield D.A."/>
            <person name="Garvin B.E."/>
            <person name="Gibson G."/>
            <person name="Gilbert D."/>
            <person name="Gnerre S."/>
            <person name="Godfrey J."/>
            <person name="Good R."/>
            <person name="Gotea V."/>
            <person name="Gravely B."/>
            <person name="Greenberg A.J."/>
            <person name="Griffiths-Jones S."/>
            <person name="Gross S."/>
            <person name="Guigo R."/>
            <person name="Gustafson E.A."/>
            <person name="Haerty W."/>
            <person name="Hahn M.W."/>
            <person name="Halligan D.L."/>
            <person name="Halpern A.L."/>
            <person name="Halter G.M."/>
            <person name="Han M.V."/>
            <person name="Heger A."/>
            <person name="Hillier L."/>
            <person name="Hinrichs A.S."/>
            <person name="Holmes I."/>
            <person name="Hoskins R.A."/>
            <person name="Hubisz M.J."/>
            <person name="Hultmark D."/>
            <person name="Huntley M.A."/>
            <person name="Jaffe D.B."/>
            <person name="Jagadeeshan S."/>
            <person name="Jeck W.R."/>
            <person name="Johnson J."/>
            <person name="Jones C.D."/>
            <person name="Jordan W.C."/>
            <person name="Karpen G.H."/>
            <person name="Kataoka E."/>
            <person name="Keightley P.D."/>
            <person name="Kheradpour P."/>
            <person name="Kirkness E.F."/>
            <person name="Koerich L.B."/>
            <person name="Kristiansen K."/>
            <person name="Kudrna D."/>
            <person name="Kulathinal R.J."/>
            <person name="Kumar S."/>
            <person name="Kwok R."/>
            <person name="Lander E."/>
            <person name="Langley C.H."/>
            <person name="Lapoint R."/>
            <person name="Lazzaro B.P."/>
            <person name="Lee S.J."/>
            <person name="Levesque L."/>
            <person name="Li R."/>
            <person name="Lin C.F."/>
            <person name="Lin M.F."/>
            <person name="Lindblad-Toh K."/>
            <person name="Llopart A."/>
            <person name="Long M."/>
            <person name="Low L."/>
            <person name="Lozovsky E."/>
            <person name="Lu J."/>
            <person name="Luo M."/>
            <person name="Machado C.A."/>
            <person name="Makalowski W."/>
            <person name="Marzo M."/>
            <person name="Matsuda M."/>
            <person name="Matzkin L."/>
            <person name="McAllister B."/>
            <person name="McBride C.S."/>
            <person name="McKernan B."/>
            <person name="McKernan K."/>
            <person name="Mendez-Lago M."/>
            <person name="Minx P."/>
            <person name="Mollenhauer M.U."/>
            <person name="Montooth K."/>
            <person name="Mount S.M."/>
            <person name="Mu X."/>
            <person name="Myers E."/>
            <person name="Negre B."/>
            <person name="Newfeld S."/>
            <person name="Nielsen R."/>
            <person name="Noor M.A."/>
            <person name="O'Grady P."/>
            <person name="Pachter L."/>
            <person name="Papaceit M."/>
            <person name="Parisi M.J."/>
            <person name="Parisi M."/>
            <person name="Parts L."/>
            <person name="Pedersen J.S."/>
            <person name="Pesole G."/>
            <person name="Phillippy A.M."/>
            <person name="Ponting C.P."/>
            <person name="Pop M."/>
            <person name="Porcelli D."/>
            <person name="Powell J.R."/>
            <person name="Prohaska S."/>
            <person name="Pruitt K."/>
            <person name="Puig M."/>
            <person name="Quesneville H."/>
            <person name="Ram K.R."/>
            <person name="Rand D."/>
            <person name="Rasmussen M.D."/>
            <person name="Reed L.K."/>
            <person name="Reenan R."/>
            <person name="Reily A."/>
            <person name="Remington K.A."/>
            <person name="Rieger T.T."/>
            <person name="Ritchie M.G."/>
            <person name="Robin C."/>
            <person name="Rogers Y.H."/>
            <person name="Rohde C."/>
            <person name="Rozas J."/>
            <person name="Rubenfield M.J."/>
            <person name="Ruiz A."/>
            <person name="Russo S."/>
            <person name="Salzberg S.L."/>
            <person name="Sanchez-Gracia A."/>
            <person name="Saranga D.J."/>
            <person name="Sato H."/>
            <person name="Schaeffer S.W."/>
            <person name="Schatz M.C."/>
            <person name="Schlenke T."/>
            <person name="Schwartz R."/>
            <person name="Segarra C."/>
            <person name="Singh R.S."/>
            <person name="Sirot L."/>
            <person name="Sirota M."/>
            <person name="Sisneros N.B."/>
            <person name="Smith C.D."/>
            <person name="Smith T.F."/>
            <person name="Spieth J."/>
            <person name="Stage D.E."/>
            <person name="Stark A."/>
            <person name="Stephan W."/>
            <person name="Strausberg R.L."/>
            <person name="Strempel S."/>
            <person name="Sturgill D."/>
            <person name="Sutton G."/>
            <person name="Sutton G.G."/>
            <person name="Tao W."/>
            <person name="Teichmann S."/>
            <person name="Tobari Y.N."/>
            <person name="Tomimura Y."/>
            <person name="Tsolas J.M."/>
            <person name="Valente V.L."/>
            <person name="Venter E."/>
            <person name="Venter J.C."/>
            <person name="Vicario S."/>
            <person name="Vieira F.G."/>
            <person name="Vilella A.J."/>
            <person name="Villasante A."/>
            <person name="Walenz B."/>
            <person name="Wang J."/>
            <person name="Wasserman M."/>
            <person name="Watts T."/>
            <person name="Wilson D."/>
            <person name="Wilson R.K."/>
            <person name="Wing R.A."/>
            <person name="Wolfner M.F."/>
            <person name="Wong A."/>
            <person name="Wong G.K."/>
            <person name="Wu C.I."/>
            <person name="Wu G."/>
            <person name="Yamamoto D."/>
            <person name="Yang H.P."/>
            <person name="Yang S.P."/>
            <person name="Yorke J.A."/>
            <person name="Yoshida K."/>
            <person name="Zdobnov E."/>
            <person name="Zhang P."/>
            <person name="Zhang Y."/>
            <person name="Zimin A.V."/>
            <person name="Baldwin J."/>
            <person name="Abdouelleil A."/>
            <person name="Abdulkadir J."/>
            <person name="Abebe A."/>
            <person name="Abera B."/>
            <person name="Abreu J."/>
            <person name="Acer S.C."/>
            <person name="Aftuck L."/>
            <person name="Alexander A."/>
            <person name="An P."/>
            <person name="Anderson E."/>
            <person name="Anderson S."/>
            <person name="Arachi H."/>
            <person name="Azer M."/>
            <person name="Bachantsang P."/>
            <person name="Barry A."/>
            <person name="Bayul T."/>
            <person name="Berlin A."/>
            <person name="Bessette D."/>
            <person name="Bloom T."/>
            <person name="Blye J."/>
            <person name="Boguslavskiy L."/>
            <person name="Bonnet C."/>
            <person name="Boukhgalter B."/>
            <person name="Bourzgui I."/>
            <person name="Brown A."/>
            <person name="Cahill P."/>
            <person name="Channer S."/>
            <person name="Cheshatsang Y."/>
            <person name="Chuda L."/>
            <person name="Citroen M."/>
            <person name="Collymore A."/>
            <person name="Cooke P."/>
            <person name="Costello M."/>
            <person name="D'Aco K."/>
            <person name="Daza R."/>
            <person name="De Haan G."/>
            <person name="DeGray S."/>
            <person name="DeMaso C."/>
            <person name="Dhargay N."/>
            <person name="Dooley K."/>
            <person name="Dooley E."/>
            <person name="Doricent M."/>
            <person name="Dorje P."/>
            <person name="Dorjee K."/>
            <person name="Dupes A."/>
            <person name="Elong R."/>
            <person name="Falk J."/>
            <person name="Farina A."/>
            <person name="Faro S."/>
            <person name="Ferguson D."/>
            <person name="Fisher S."/>
            <person name="Foley C.D."/>
            <person name="Franke A."/>
            <person name="Friedrich D."/>
            <person name="Gadbois L."/>
            <person name="Gearin G."/>
            <person name="Gearin C.R."/>
            <person name="Giannoukos G."/>
            <person name="Goode T."/>
            <person name="Graham J."/>
            <person name="Grandbois E."/>
            <person name="Grewal S."/>
            <person name="Gyaltsen K."/>
            <person name="Hafez N."/>
            <person name="Hagos B."/>
            <person name="Hall J."/>
            <person name="Henson C."/>
            <person name="Hollinger A."/>
            <person name="Honan T."/>
            <person name="Huard M.D."/>
            <person name="Hughes L."/>
            <person name="Hurhula B."/>
            <person name="Husby M.E."/>
            <person name="Kamat A."/>
            <person name="Kanga B."/>
            <person name="Kashin S."/>
            <person name="Khazanovich D."/>
            <person name="Kisner P."/>
            <person name="Lance K."/>
            <person name="Lara M."/>
            <person name="Lee W."/>
            <person name="Lennon N."/>
            <person name="Letendre F."/>
            <person name="LeVine R."/>
            <person name="Lipovsky A."/>
            <person name="Liu X."/>
            <person name="Liu J."/>
            <person name="Liu S."/>
            <person name="Lokyitsang T."/>
            <person name="Lokyitsang Y."/>
            <person name="Lubonja R."/>
            <person name="Lui A."/>
            <person name="MacDonald P."/>
            <person name="Magnisalis V."/>
            <person name="Maru K."/>
            <person name="Matthews C."/>
            <person name="McCusker W."/>
            <person name="McDonough S."/>
            <person name="Mehta T."/>
            <person name="Meldrim J."/>
            <person name="Meneus L."/>
            <person name="Mihai O."/>
            <person name="Mihalev A."/>
            <person name="Mihova T."/>
            <person name="Mittelman R."/>
            <person name="Mlenga V."/>
            <person name="Montmayeur A."/>
            <person name="Mulrain L."/>
            <person name="Navidi A."/>
            <person name="Naylor J."/>
            <person name="Negash T."/>
            <person name="Nguyen T."/>
            <person name="Nguyen N."/>
            <person name="Nicol R."/>
            <person name="Norbu C."/>
            <person name="Norbu N."/>
            <person name="Novod N."/>
            <person name="O'Neill B."/>
            <person name="Osman S."/>
            <person name="Markiewicz E."/>
            <person name="Oyono O.L."/>
            <person name="Patti C."/>
            <person name="Phunkhang P."/>
            <person name="Pierre F."/>
            <person name="Priest M."/>
            <person name="Raghuraman S."/>
            <person name="Rege F."/>
            <person name="Reyes R."/>
            <person name="Rise C."/>
            <person name="Rogov P."/>
            <person name="Ross K."/>
            <person name="Ryan E."/>
            <person name="Settipalli S."/>
            <person name="Shea T."/>
            <person name="Sherpa N."/>
            <person name="Shi L."/>
            <person name="Shih D."/>
            <person name="Sparrow T."/>
            <person name="Spaulding J."/>
            <person name="Stalker J."/>
            <person name="Stange-Thomann N."/>
            <person name="Stavropoulos S."/>
            <person name="Stone C."/>
            <person name="Strader C."/>
            <person name="Tesfaye S."/>
            <person name="Thomson T."/>
            <person name="Thoulutsang Y."/>
            <person name="Thoulutsang D."/>
            <person name="Topham K."/>
            <person name="Topping I."/>
            <person name="Tsamla T."/>
            <person name="Vassiliev H."/>
            <person name="Vo A."/>
            <person name="Wangchuk T."/>
            <person name="Wangdi T."/>
            <person name="Weiand M."/>
            <person name="Wilkinson J."/>
            <person name="Wilson A."/>
            <person name="Yadav S."/>
            <person name="Young G."/>
            <person name="Yu Q."/>
            <person name="Zembek L."/>
            <person name="Zhong D."/>
            <person name="Zimmer A."/>
            <person name="Zwirko Z."/>
            <person name="Jaffe D.B."/>
            <person name="Alvarez P."/>
            <person name="Brockman W."/>
            <person name="Butler J."/>
            <person name="Chin C."/>
            <person name="Gnerre S."/>
            <person name="Grabherr M."/>
            <person name="Kleber M."/>
            <person name="Mauceli E."/>
            <person name="MacCallum I."/>
        </authorList>
    </citation>
    <scope>NUCLEOTIDE SEQUENCE [LARGE SCALE GENOMIC DNA]</scope>
    <source>
        <strain evidence="3">Tucson 14030-0811.24</strain>
    </source>
</reference>
<name>B4NC71_DROWI</name>